<sequence length="99" mass="11648">MEKDQAENLRIKAADLSEIQTSTLPSRSEVHGKKKEVKKKKENNQKQRKISMFWLTRLLLFTFILLIGLTVTYQYWSQKISTPVHSEDKKGVEQVEIER</sequence>
<evidence type="ECO:0000256" key="1">
    <source>
        <dbReference type="SAM" id="MobiDB-lite"/>
    </source>
</evidence>
<keyword evidence="2" id="KW-0472">Membrane</keyword>
<dbReference type="OrthoDB" id="2972822at2"/>
<keyword evidence="4" id="KW-1185">Reference proteome</keyword>
<name>A0A1B1Z5N9_9BACL</name>
<dbReference type="STRING" id="255247.ABE41_012000"/>
<feature type="transmembrane region" description="Helical" evidence="2">
    <location>
        <begin position="54"/>
        <end position="76"/>
    </location>
</feature>
<dbReference type="KEGG" id="far:ABE41_012000"/>
<feature type="compositionally biased region" description="Basic residues" evidence="1">
    <location>
        <begin position="32"/>
        <end position="45"/>
    </location>
</feature>
<evidence type="ECO:0000256" key="2">
    <source>
        <dbReference type="SAM" id="Phobius"/>
    </source>
</evidence>
<evidence type="ECO:0000313" key="4">
    <source>
        <dbReference type="Proteomes" id="UP000077412"/>
    </source>
</evidence>
<reference evidence="3 4" key="1">
    <citation type="submission" date="2016-08" db="EMBL/GenBank/DDBJ databases">
        <title>Complete genome sequence of Fictibacillus arsenicus G25-54, a strain with toxicity to nematodes and a potential arsenic-resistance activity.</title>
        <authorList>
            <person name="Zheng Z."/>
        </authorList>
    </citation>
    <scope>NUCLEOTIDE SEQUENCE [LARGE SCALE GENOMIC DNA]</scope>
    <source>
        <strain evidence="3 4">G25-54</strain>
    </source>
</reference>
<dbReference type="RefSeq" id="WP_066290551.1">
    <property type="nucleotide sequence ID" value="NZ_CP016761.1"/>
</dbReference>
<gene>
    <name evidence="3" type="ORF">ABE41_012000</name>
</gene>
<accession>A0A1B1Z5N9</accession>
<dbReference type="AlphaFoldDB" id="A0A1B1Z5N9"/>
<proteinExistence type="predicted"/>
<evidence type="ECO:0000313" key="3">
    <source>
        <dbReference type="EMBL" id="ANX12734.1"/>
    </source>
</evidence>
<dbReference type="Proteomes" id="UP000077412">
    <property type="component" value="Chromosome"/>
</dbReference>
<keyword evidence="2" id="KW-1133">Transmembrane helix</keyword>
<feature type="region of interest" description="Disordered" evidence="1">
    <location>
        <begin position="23"/>
        <end position="45"/>
    </location>
</feature>
<dbReference type="EMBL" id="CP016761">
    <property type="protein sequence ID" value="ANX12734.1"/>
    <property type="molecule type" value="Genomic_DNA"/>
</dbReference>
<protein>
    <submittedName>
        <fullName evidence="3">Uncharacterized protein</fullName>
    </submittedName>
</protein>
<keyword evidence="2" id="KW-0812">Transmembrane</keyword>
<organism evidence="3 4">
    <name type="scientific">Fictibacillus arsenicus</name>
    <dbReference type="NCBI Taxonomy" id="255247"/>
    <lineage>
        <taxon>Bacteria</taxon>
        <taxon>Bacillati</taxon>
        <taxon>Bacillota</taxon>
        <taxon>Bacilli</taxon>
        <taxon>Bacillales</taxon>
        <taxon>Fictibacillaceae</taxon>
        <taxon>Fictibacillus</taxon>
    </lineage>
</organism>